<organism evidence="1 2">
    <name type="scientific">Ixodes persulcatus</name>
    <name type="common">Taiga tick</name>
    <dbReference type="NCBI Taxonomy" id="34615"/>
    <lineage>
        <taxon>Eukaryota</taxon>
        <taxon>Metazoa</taxon>
        <taxon>Ecdysozoa</taxon>
        <taxon>Arthropoda</taxon>
        <taxon>Chelicerata</taxon>
        <taxon>Arachnida</taxon>
        <taxon>Acari</taxon>
        <taxon>Parasitiformes</taxon>
        <taxon>Ixodida</taxon>
        <taxon>Ixodoidea</taxon>
        <taxon>Ixodidae</taxon>
        <taxon>Ixodinae</taxon>
        <taxon>Ixodes</taxon>
    </lineage>
</organism>
<name>A0AC60QII5_IXOPE</name>
<dbReference type="EMBL" id="JABSTQ010008807">
    <property type="protein sequence ID" value="KAG0434039.1"/>
    <property type="molecule type" value="Genomic_DNA"/>
</dbReference>
<comment type="caution">
    <text evidence="1">The sequence shown here is derived from an EMBL/GenBank/DDBJ whole genome shotgun (WGS) entry which is preliminary data.</text>
</comment>
<evidence type="ECO:0000313" key="2">
    <source>
        <dbReference type="Proteomes" id="UP000805193"/>
    </source>
</evidence>
<dbReference type="Proteomes" id="UP000805193">
    <property type="component" value="Unassembled WGS sequence"/>
</dbReference>
<protein>
    <submittedName>
        <fullName evidence="1">Uncharacterized protein</fullName>
    </submittedName>
</protein>
<gene>
    <name evidence="1" type="ORF">HPB47_019391</name>
</gene>
<feature type="non-terminal residue" evidence="1">
    <location>
        <position position="408"/>
    </location>
</feature>
<proteinExistence type="predicted"/>
<keyword evidence="2" id="KW-1185">Reference proteome</keyword>
<reference evidence="1 2" key="1">
    <citation type="journal article" date="2020" name="Cell">
        <title>Large-Scale Comparative Analyses of Tick Genomes Elucidate Their Genetic Diversity and Vector Capacities.</title>
        <authorList>
            <consortium name="Tick Genome and Microbiome Consortium (TIGMIC)"/>
            <person name="Jia N."/>
            <person name="Wang J."/>
            <person name="Shi W."/>
            <person name="Du L."/>
            <person name="Sun Y."/>
            <person name="Zhan W."/>
            <person name="Jiang J.F."/>
            <person name="Wang Q."/>
            <person name="Zhang B."/>
            <person name="Ji P."/>
            <person name="Bell-Sakyi L."/>
            <person name="Cui X.M."/>
            <person name="Yuan T.T."/>
            <person name="Jiang B.G."/>
            <person name="Yang W.F."/>
            <person name="Lam T.T."/>
            <person name="Chang Q.C."/>
            <person name="Ding S.J."/>
            <person name="Wang X.J."/>
            <person name="Zhu J.G."/>
            <person name="Ruan X.D."/>
            <person name="Zhao L."/>
            <person name="Wei J.T."/>
            <person name="Ye R.Z."/>
            <person name="Que T.C."/>
            <person name="Du C.H."/>
            <person name="Zhou Y.H."/>
            <person name="Cheng J.X."/>
            <person name="Dai P.F."/>
            <person name="Guo W.B."/>
            <person name="Han X.H."/>
            <person name="Huang E.J."/>
            <person name="Li L.F."/>
            <person name="Wei W."/>
            <person name="Gao Y.C."/>
            <person name="Liu J.Z."/>
            <person name="Shao H.Z."/>
            <person name="Wang X."/>
            <person name="Wang C.C."/>
            <person name="Yang T.C."/>
            <person name="Huo Q.B."/>
            <person name="Li W."/>
            <person name="Chen H.Y."/>
            <person name="Chen S.E."/>
            <person name="Zhou L.G."/>
            <person name="Ni X.B."/>
            <person name="Tian J.H."/>
            <person name="Sheng Y."/>
            <person name="Liu T."/>
            <person name="Pan Y.S."/>
            <person name="Xia L.Y."/>
            <person name="Li J."/>
            <person name="Zhao F."/>
            <person name="Cao W.C."/>
        </authorList>
    </citation>
    <scope>NUCLEOTIDE SEQUENCE [LARGE SCALE GENOMIC DNA]</scope>
    <source>
        <strain evidence="1">Iper-2018</strain>
    </source>
</reference>
<accession>A0AC60QII5</accession>
<evidence type="ECO:0000313" key="1">
    <source>
        <dbReference type="EMBL" id="KAG0434039.1"/>
    </source>
</evidence>
<sequence>MIGAAATRVVPLGALAQEHVTPEEPHGAKPREQERAVVAPRHQKRVYKVDQENKYDRLAYSVTPLWKHPYRKQLMFKYHDLTVVLQKLGRKLSAAGVDFPADPKGLPCPLRPVVPSPVLEGYRNKDEFSIREGPSGEPKVVGFLVGSPTGEGKAVCVSPDHVIICKESHKRVARKAVKKVALPVSPVASKPEDSAVNTVKAGSSASGVEASLAHVPSASKDRTDTAYYSVEEATERAANVAGIAVGKPPEGRHWLQAFQRYIQRSPLAGCYETNFQGHWKNVVVRSNSRDDIMAIVVMHPQQLTQEQLIAEKQGLVDYFVHGEGKDCNIASLYFQACPHTRCSHEQAPFELLHGQPHLQEEMGDLRFRLSPESFFQVNSAVAGFMYDAVRQMLDCNQHSTLLDICCGT</sequence>